<protein>
    <submittedName>
        <fullName evidence="1">Uncharacterized protein</fullName>
    </submittedName>
</protein>
<evidence type="ECO:0000313" key="1">
    <source>
        <dbReference type="EMBL" id="MDN4073052.1"/>
    </source>
</evidence>
<dbReference type="Proteomes" id="UP001168694">
    <property type="component" value="Unassembled WGS sequence"/>
</dbReference>
<sequence length="76" mass="8875">MIRKPEEYRHELIAGNKKIFSGTGEQLLLLLSNNKPIISIGDTIKLHGNKFFVRRGMFINKKNQKNLIRYYLETAL</sequence>
<dbReference type="RefSeq" id="WP_290399201.1">
    <property type="nucleotide sequence ID" value="NZ_JAUHLN010000002.1"/>
</dbReference>
<accession>A0ABT8E564</accession>
<keyword evidence="2" id="KW-1185">Reference proteome</keyword>
<proteinExistence type="predicted"/>
<name>A0ABT8E564_9BACL</name>
<evidence type="ECO:0000313" key="2">
    <source>
        <dbReference type="Proteomes" id="UP001168694"/>
    </source>
</evidence>
<dbReference type="EMBL" id="JAUHLN010000002">
    <property type="protein sequence ID" value="MDN4073052.1"/>
    <property type="molecule type" value="Genomic_DNA"/>
</dbReference>
<reference evidence="1" key="1">
    <citation type="submission" date="2023-06" db="EMBL/GenBank/DDBJ databases">
        <title>Draft Genome Sequences of Representative Paenibacillus Polymyxa, Bacillus cereus, Fictibacillus sp., and Brevibacillus agri Strains Isolated from Amazonian Dark Earth.</title>
        <authorList>
            <person name="Pellegrinetti T.A."/>
            <person name="Cunha I.C.M."/>
            <person name="Chaves M.G."/>
            <person name="Freitas A.S."/>
            <person name="Silva A.V.R."/>
            <person name="Tsai S.M."/>
            <person name="Mendes L.W."/>
        </authorList>
    </citation>
    <scope>NUCLEOTIDE SEQUENCE</scope>
    <source>
        <strain evidence="1">CENA-BCM004</strain>
    </source>
</reference>
<comment type="caution">
    <text evidence="1">The sequence shown here is derived from an EMBL/GenBank/DDBJ whole genome shotgun (WGS) entry which is preliminary data.</text>
</comment>
<gene>
    <name evidence="1" type="ORF">QYF49_08485</name>
</gene>
<organism evidence="1 2">
    <name type="scientific">Fictibacillus terranigra</name>
    <dbReference type="NCBI Taxonomy" id="3058424"/>
    <lineage>
        <taxon>Bacteria</taxon>
        <taxon>Bacillati</taxon>
        <taxon>Bacillota</taxon>
        <taxon>Bacilli</taxon>
        <taxon>Bacillales</taxon>
        <taxon>Fictibacillaceae</taxon>
        <taxon>Fictibacillus</taxon>
    </lineage>
</organism>